<accession>A0A418NWD9</accession>
<keyword evidence="2" id="KW-1185">Reference proteome</keyword>
<dbReference type="OrthoDB" id="7605668at2"/>
<dbReference type="RefSeq" id="WP_147366878.1">
    <property type="nucleotide sequence ID" value="NZ_CAWODQ010000001.1"/>
</dbReference>
<evidence type="ECO:0000313" key="1">
    <source>
        <dbReference type="EMBL" id="RIV88912.1"/>
    </source>
</evidence>
<proteinExistence type="predicted"/>
<dbReference type="AlphaFoldDB" id="A0A418NWD9"/>
<gene>
    <name evidence="1" type="ORF">D2V07_01140</name>
</gene>
<comment type="caution">
    <text evidence="1">The sequence shown here is derived from an EMBL/GenBank/DDBJ whole genome shotgun (WGS) entry which is preliminary data.</text>
</comment>
<evidence type="ECO:0000313" key="2">
    <source>
        <dbReference type="Proteomes" id="UP000286576"/>
    </source>
</evidence>
<organism evidence="1 2">
    <name type="scientific">Aurantiacibacter zhengii</name>
    <dbReference type="NCBI Taxonomy" id="2307003"/>
    <lineage>
        <taxon>Bacteria</taxon>
        <taxon>Pseudomonadati</taxon>
        <taxon>Pseudomonadota</taxon>
        <taxon>Alphaproteobacteria</taxon>
        <taxon>Sphingomonadales</taxon>
        <taxon>Erythrobacteraceae</taxon>
        <taxon>Aurantiacibacter</taxon>
    </lineage>
</organism>
<dbReference type="Proteomes" id="UP000286576">
    <property type="component" value="Unassembled WGS sequence"/>
</dbReference>
<sequence length="136" mass="15088">MREEFPLHDATFDGIVIMEKVATLYFRATDGRGCEARLSGIDALHMDDFQQGNIVVLFETTTGEPPRKTVGLERLYGSPHPSAAKQYHEKSEAFLARKHRAIEAGELTVVEMVPAIGADLLATCERVEFNYHGHGS</sequence>
<protein>
    <submittedName>
        <fullName evidence="1">Uncharacterized protein</fullName>
    </submittedName>
</protein>
<dbReference type="EMBL" id="QXFL01000001">
    <property type="protein sequence ID" value="RIV88912.1"/>
    <property type="molecule type" value="Genomic_DNA"/>
</dbReference>
<name>A0A418NWD9_9SPHN</name>
<reference evidence="1 2" key="1">
    <citation type="submission" date="2018-08" db="EMBL/GenBank/DDBJ databases">
        <title>Erythrobacter zhengii sp.nov., a bacterium isolated from deep-sea sediment.</title>
        <authorList>
            <person name="Fang C."/>
            <person name="Wu Y.-H."/>
            <person name="Sun C."/>
            <person name="Wang H."/>
            <person name="Cheng H."/>
            <person name="Meng F.-X."/>
            <person name="Wang C.-S."/>
            <person name="Xu X.-W."/>
        </authorList>
    </citation>
    <scope>NUCLEOTIDE SEQUENCE [LARGE SCALE GENOMIC DNA]</scope>
    <source>
        <strain evidence="1 2">V18</strain>
    </source>
</reference>